<dbReference type="Proteomes" id="UP000077589">
    <property type="component" value="Unassembled WGS sequence"/>
</dbReference>
<dbReference type="EMBL" id="LT906482">
    <property type="protein sequence ID" value="SNW06738.1"/>
    <property type="molecule type" value="Genomic_DNA"/>
</dbReference>
<reference evidence="3" key="1">
    <citation type="submission" date="2016-05" db="EMBL/GenBank/DDBJ databases">
        <title>Draft genome of Corynebacterium afermentans subsp. afermentans LCDC 88199T.</title>
        <authorList>
            <person name="Bernier A.-M."/>
            <person name="Bernard K."/>
        </authorList>
    </citation>
    <scope>NUCLEOTIDE SEQUENCE [LARGE SCALE GENOMIC DNA]</scope>
    <source>
        <strain evidence="3">NML04-0072</strain>
    </source>
</reference>
<evidence type="ECO:0000313" key="3">
    <source>
        <dbReference type="Proteomes" id="UP000077589"/>
    </source>
</evidence>
<dbReference type="GeneID" id="60769182"/>
<evidence type="ECO:0000313" key="2">
    <source>
        <dbReference type="EMBL" id="SNW06738.1"/>
    </source>
</evidence>
<dbReference type="OrthoDB" id="1160422at2"/>
<reference evidence="2 4" key="3">
    <citation type="submission" date="2017-06" db="EMBL/GenBank/DDBJ databases">
        <authorList>
            <consortium name="Pathogen Informatics"/>
        </authorList>
    </citation>
    <scope>NUCLEOTIDE SEQUENCE [LARGE SCALE GENOMIC DNA]</scope>
    <source>
        <strain evidence="2 4">NCTC10596</strain>
    </source>
</reference>
<evidence type="ECO:0000313" key="1">
    <source>
        <dbReference type="EMBL" id="OAM16735.1"/>
    </source>
</evidence>
<protein>
    <submittedName>
        <fullName evidence="1">Uncharacterized protein</fullName>
    </submittedName>
</protein>
<name>A0A1A9RD39_EIKCO</name>
<dbReference type="AlphaFoldDB" id="A0A1A9RD39"/>
<dbReference type="EMBL" id="LXSG01000039">
    <property type="protein sequence ID" value="OAM16735.1"/>
    <property type="molecule type" value="Genomic_DNA"/>
</dbReference>
<proteinExistence type="predicted"/>
<gene>
    <name evidence="1" type="ORF">A7P90_10845</name>
    <name evidence="2" type="ORF">SAMEA4412678_00276</name>
</gene>
<accession>A0A1A9RD39</accession>
<organism evidence="1 3">
    <name type="scientific">Eikenella corrodens</name>
    <dbReference type="NCBI Taxonomy" id="539"/>
    <lineage>
        <taxon>Bacteria</taxon>
        <taxon>Pseudomonadati</taxon>
        <taxon>Pseudomonadota</taxon>
        <taxon>Betaproteobacteria</taxon>
        <taxon>Neisseriales</taxon>
        <taxon>Neisseriaceae</taxon>
        <taxon>Eikenella</taxon>
    </lineage>
</organism>
<sequence length="164" mass="18573">MSIPTINMLNFCRSGEFGGLKLGQTKAHLAAYFPPPDSVYPEEPDAECVIWRYGSIDLIFRGDELTNIYADGFPWDKLDAGSHIAMQPWIFKHPKKLRLAFVIKKLNFHGIDFRKKTFALNTRLLLASGVELYFENQSTPNNCDANKFVLTAFNLGATPKDWAN</sequence>
<dbReference type="KEGG" id="ecor:SAMEA4412678_0276"/>
<dbReference type="Proteomes" id="UP000215465">
    <property type="component" value="Chromosome 1"/>
</dbReference>
<reference evidence="1" key="2">
    <citation type="submission" date="2016-05" db="EMBL/GenBank/DDBJ databases">
        <authorList>
            <person name="Lavstsen T."/>
            <person name="Jespersen J.S."/>
        </authorList>
    </citation>
    <scope>NUCLEOTIDE SEQUENCE</scope>
    <source>
        <strain evidence="1">NML04-0072</strain>
    </source>
</reference>
<dbReference type="RefSeq" id="WP_003823273.1">
    <property type="nucleotide sequence ID" value="NZ_CP082861.1"/>
</dbReference>
<evidence type="ECO:0000313" key="4">
    <source>
        <dbReference type="Proteomes" id="UP000215465"/>
    </source>
</evidence>